<sequence>MSTIWGAAHVSKAVLKVAIRAIREALGERANAPQYIETVGRTGYRYIGGGKADSATRHAPEIDTAKDARIVGRESELARLQAALGQALQGQRQLVFVTGEPGIGKSTLIDLFQHHLQSLQQTIIGYGQCVEQYGEGEPYLPVLEALSRLCRQGSGKHMATLLRQYAPTWAVSMPGVLDEDEQETLLNQVQGATQERRLRELADAIEMSCMQQPLVLVLEDLHWSDSSTLELLSYVAQRRERARLLIIGTYRPEEVLLRDHPLQGVRQELQARRCCQELALEGFTKGQVKVYLSERFANSPFVGELASAVHERTGGNALFTANLVDALVTQQVVRLEGEQWHLTMDVDEVRIPDSVQQLIHRQVERLPEEMQRLLEAASVAGTEFAVATVAAALQCELDRVEDACEQLAWQGLFLEESGVAEWIDGTVSGQYRFRHIIYQQVIYERISTARQVRLHLATRLNRVVFRLSGPGTTLQCASPRFGGSTQASAQPSLCQSRRSPFPQVLRGVVKIQDATGMSPQTLIVKAPKAPPPVTEPHGLWRLSNPLT</sequence>
<keyword evidence="2" id="KW-0067">ATP-binding</keyword>
<dbReference type="InterPro" id="IPR041664">
    <property type="entry name" value="AAA_16"/>
</dbReference>
<proteinExistence type="predicted"/>
<evidence type="ECO:0000256" key="2">
    <source>
        <dbReference type="ARBA" id="ARBA00022840"/>
    </source>
</evidence>
<dbReference type="PANTHER" id="PTHR16305">
    <property type="entry name" value="TESTICULAR SOLUBLE ADENYLYL CYCLASE"/>
    <property type="match status" value="1"/>
</dbReference>
<protein>
    <recommendedName>
        <fullName evidence="6">OmpR/PhoB-type domain-containing protein</fullName>
    </recommendedName>
</protein>
<keyword evidence="3 4" id="KW-0238">DNA-binding</keyword>
<evidence type="ECO:0000256" key="1">
    <source>
        <dbReference type="ARBA" id="ARBA00022741"/>
    </source>
</evidence>
<dbReference type="Proteomes" id="UP000019140">
    <property type="component" value="Unassembled WGS sequence"/>
</dbReference>
<dbReference type="InterPro" id="IPR016032">
    <property type="entry name" value="Sig_transdc_resp-reg_C-effctor"/>
</dbReference>
<dbReference type="GO" id="GO:0005524">
    <property type="term" value="F:ATP binding"/>
    <property type="evidence" value="ECO:0007669"/>
    <property type="project" value="UniProtKB-KW"/>
</dbReference>
<dbReference type="EMBL" id="AZHX01001326">
    <property type="protein sequence ID" value="ETX04013.1"/>
    <property type="molecule type" value="Genomic_DNA"/>
</dbReference>
<evidence type="ECO:0000256" key="5">
    <source>
        <dbReference type="SAM" id="MobiDB-lite"/>
    </source>
</evidence>
<keyword evidence="1" id="KW-0547">Nucleotide-binding</keyword>
<evidence type="ECO:0000313" key="7">
    <source>
        <dbReference type="EMBL" id="ETX04013.1"/>
    </source>
</evidence>
<organism evidence="7 8">
    <name type="scientific">Candidatus Entotheonella gemina</name>
    <dbReference type="NCBI Taxonomy" id="1429439"/>
    <lineage>
        <taxon>Bacteria</taxon>
        <taxon>Pseudomonadati</taxon>
        <taxon>Nitrospinota/Tectimicrobiota group</taxon>
        <taxon>Candidatus Tectimicrobiota</taxon>
        <taxon>Candidatus Entotheonellia</taxon>
        <taxon>Candidatus Entotheonellales</taxon>
        <taxon>Candidatus Entotheonellaceae</taxon>
        <taxon>Candidatus Entotheonella</taxon>
    </lineage>
</organism>
<dbReference type="Gene3D" id="3.40.50.300">
    <property type="entry name" value="P-loop containing nucleotide triphosphate hydrolases"/>
    <property type="match status" value="1"/>
</dbReference>
<dbReference type="GO" id="GO:0006355">
    <property type="term" value="P:regulation of DNA-templated transcription"/>
    <property type="evidence" value="ECO:0007669"/>
    <property type="project" value="InterPro"/>
</dbReference>
<dbReference type="Gene3D" id="1.10.10.10">
    <property type="entry name" value="Winged helix-like DNA-binding domain superfamily/Winged helix DNA-binding domain"/>
    <property type="match status" value="1"/>
</dbReference>
<comment type="caution">
    <text evidence="7">The sequence shown here is derived from an EMBL/GenBank/DDBJ whole genome shotgun (WGS) entry which is preliminary data.</text>
</comment>
<dbReference type="HOGENOM" id="CLU_004435_2_1_7"/>
<dbReference type="Pfam" id="PF00486">
    <property type="entry name" value="Trans_reg_C"/>
    <property type="match status" value="1"/>
</dbReference>
<keyword evidence="8" id="KW-1185">Reference proteome</keyword>
<dbReference type="GO" id="GO:0003677">
    <property type="term" value="F:DNA binding"/>
    <property type="evidence" value="ECO:0007669"/>
    <property type="project" value="UniProtKB-UniRule"/>
</dbReference>
<evidence type="ECO:0000313" key="8">
    <source>
        <dbReference type="Proteomes" id="UP000019140"/>
    </source>
</evidence>
<name>W4M1J3_9BACT</name>
<dbReference type="PROSITE" id="PS51755">
    <property type="entry name" value="OMPR_PHOB"/>
    <property type="match status" value="1"/>
</dbReference>
<dbReference type="InterPro" id="IPR001867">
    <property type="entry name" value="OmpR/PhoB-type_DNA-bd"/>
</dbReference>
<reference evidence="7 8" key="1">
    <citation type="journal article" date="2014" name="Nature">
        <title>An environmental bacterial taxon with a large and distinct metabolic repertoire.</title>
        <authorList>
            <person name="Wilson M.C."/>
            <person name="Mori T."/>
            <person name="Ruckert C."/>
            <person name="Uria A.R."/>
            <person name="Helf M.J."/>
            <person name="Takada K."/>
            <person name="Gernert C."/>
            <person name="Steffens U.A."/>
            <person name="Heycke N."/>
            <person name="Schmitt S."/>
            <person name="Rinke C."/>
            <person name="Helfrich E.J."/>
            <person name="Brachmann A.O."/>
            <person name="Gurgui C."/>
            <person name="Wakimoto T."/>
            <person name="Kracht M."/>
            <person name="Crusemann M."/>
            <person name="Hentschel U."/>
            <person name="Abe I."/>
            <person name="Matsunaga S."/>
            <person name="Kalinowski J."/>
            <person name="Takeyama H."/>
            <person name="Piel J."/>
        </authorList>
    </citation>
    <scope>NUCLEOTIDE SEQUENCE [LARGE SCALE GENOMIC DNA]</scope>
    <source>
        <strain evidence="8">TSY2</strain>
    </source>
</reference>
<dbReference type="InterPro" id="IPR027417">
    <property type="entry name" value="P-loop_NTPase"/>
</dbReference>
<gene>
    <name evidence="7" type="ORF">ETSY2_31225</name>
</gene>
<dbReference type="PANTHER" id="PTHR16305:SF28">
    <property type="entry name" value="GUANYLATE CYCLASE DOMAIN-CONTAINING PROTEIN"/>
    <property type="match status" value="1"/>
</dbReference>
<dbReference type="Pfam" id="PF13191">
    <property type="entry name" value="AAA_16"/>
    <property type="match status" value="1"/>
</dbReference>
<evidence type="ECO:0000256" key="4">
    <source>
        <dbReference type="PROSITE-ProRule" id="PRU01091"/>
    </source>
</evidence>
<feature type="DNA-binding region" description="OmpR/PhoB-type" evidence="4">
    <location>
        <begin position="1"/>
        <end position="48"/>
    </location>
</feature>
<accession>W4M1J3</accession>
<dbReference type="SUPFAM" id="SSF52540">
    <property type="entry name" value="P-loop containing nucleoside triphosphate hydrolases"/>
    <property type="match status" value="1"/>
</dbReference>
<dbReference type="GO" id="GO:0000160">
    <property type="term" value="P:phosphorelay signal transduction system"/>
    <property type="evidence" value="ECO:0007669"/>
    <property type="project" value="InterPro"/>
</dbReference>
<feature type="region of interest" description="Disordered" evidence="5">
    <location>
        <begin position="527"/>
        <end position="547"/>
    </location>
</feature>
<dbReference type="InterPro" id="IPR036388">
    <property type="entry name" value="WH-like_DNA-bd_sf"/>
</dbReference>
<dbReference type="AlphaFoldDB" id="W4M1J3"/>
<feature type="domain" description="OmpR/PhoB-type" evidence="6">
    <location>
        <begin position="1"/>
        <end position="48"/>
    </location>
</feature>
<evidence type="ECO:0000259" key="6">
    <source>
        <dbReference type="PROSITE" id="PS51755"/>
    </source>
</evidence>
<dbReference type="GO" id="GO:0004016">
    <property type="term" value="F:adenylate cyclase activity"/>
    <property type="evidence" value="ECO:0007669"/>
    <property type="project" value="TreeGrafter"/>
</dbReference>
<evidence type="ECO:0000256" key="3">
    <source>
        <dbReference type="ARBA" id="ARBA00023125"/>
    </source>
</evidence>
<dbReference type="GO" id="GO:0005737">
    <property type="term" value="C:cytoplasm"/>
    <property type="evidence" value="ECO:0007669"/>
    <property type="project" value="TreeGrafter"/>
</dbReference>
<dbReference type="SUPFAM" id="SSF46894">
    <property type="entry name" value="C-terminal effector domain of the bipartite response regulators"/>
    <property type="match status" value="1"/>
</dbReference>
<dbReference type="PATRIC" id="fig|1429439.4.peg.5292"/>